<dbReference type="Proteomes" id="UP000199021">
    <property type="component" value="Unassembled WGS sequence"/>
</dbReference>
<keyword evidence="3" id="KW-1185">Reference proteome</keyword>
<reference evidence="3" key="1">
    <citation type="submission" date="2016-10" db="EMBL/GenBank/DDBJ databases">
        <authorList>
            <person name="Varghese N."/>
            <person name="Submissions S."/>
        </authorList>
    </citation>
    <scope>NUCLEOTIDE SEQUENCE [LARGE SCALE GENOMIC DNA]</scope>
    <source>
        <strain evidence="3">DSM 24740</strain>
    </source>
</reference>
<feature type="signal peptide" evidence="1">
    <location>
        <begin position="1"/>
        <end position="19"/>
    </location>
</feature>
<protein>
    <recommendedName>
        <fullName evidence="4">Thioredoxin domain-containing protein</fullName>
    </recommendedName>
</protein>
<dbReference type="EMBL" id="FOFB01000014">
    <property type="protein sequence ID" value="SEQ69204.1"/>
    <property type="molecule type" value="Genomic_DNA"/>
</dbReference>
<evidence type="ECO:0000313" key="3">
    <source>
        <dbReference type="Proteomes" id="UP000199021"/>
    </source>
</evidence>
<dbReference type="AlphaFoldDB" id="A0A1H9I3N6"/>
<evidence type="ECO:0000256" key="1">
    <source>
        <dbReference type="SAM" id="SignalP"/>
    </source>
</evidence>
<dbReference type="InParanoid" id="A0A1H9I3N6"/>
<organism evidence="2 3">
    <name type="scientific">Neolewinella agarilytica</name>
    <dbReference type="NCBI Taxonomy" id="478744"/>
    <lineage>
        <taxon>Bacteria</taxon>
        <taxon>Pseudomonadati</taxon>
        <taxon>Bacteroidota</taxon>
        <taxon>Saprospiria</taxon>
        <taxon>Saprospirales</taxon>
        <taxon>Lewinellaceae</taxon>
        <taxon>Neolewinella</taxon>
    </lineage>
</organism>
<evidence type="ECO:0008006" key="4">
    <source>
        <dbReference type="Google" id="ProtNLM"/>
    </source>
</evidence>
<accession>A0A1H9I3N6</accession>
<sequence length="226" mass="25658">MKTLTLLLFSLWPILILNAQPQTDPIRTVEDIGPIKSAMQKRYFDLEKSGKGYTEAATLLRDSITLSVVGQEVTASYLVDRDGNVWNLGVMELPFVIYTFSYECRLCARYMDAINTVAREFADEVISFVLLPTPTKPHTTELLEGFNDNVVILFDDQPRKSADFEKDSRLLGLLGNPMHYFITAKRRIVGMAFDGYTTIHPRKGQAEISRKIEREIPTTLKDFVKG</sequence>
<evidence type="ECO:0000313" key="2">
    <source>
        <dbReference type="EMBL" id="SEQ69204.1"/>
    </source>
</evidence>
<dbReference type="SUPFAM" id="SSF52833">
    <property type="entry name" value="Thioredoxin-like"/>
    <property type="match status" value="1"/>
</dbReference>
<dbReference type="OrthoDB" id="1507871at2"/>
<dbReference type="Gene3D" id="3.40.30.10">
    <property type="entry name" value="Glutaredoxin"/>
    <property type="match status" value="1"/>
</dbReference>
<keyword evidence="1" id="KW-0732">Signal</keyword>
<feature type="chain" id="PRO_5011594190" description="Thioredoxin domain-containing protein" evidence="1">
    <location>
        <begin position="20"/>
        <end position="226"/>
    </location>
</feature>
<name>A0A1H9I3N6_9BACT</name>
<proteinExistence type="predicted"/>
<gene>
    <name evidence="2" type="ORF">SAMN05444359_11427</name>
</gene>
<dbReference type="RefSeq" id="WP_090169268.1">
    <property type="nucleotide sequence ID" value="NZ_FOFB01000014.1"/>
</dbReference>
<dbReference type="InterPro" id="IPR036249">
    <property type="entry name" value="Thioredoxin-like_sf"/>
</dbReference>